<dbReference type="OrthoDB" id="5342093at2759"/>
<accession>A0A1L7XZ31</accession>
<sequence length="270" mass="30413">MKGYNKIAALMGKYPESAIVSQFSDLNIQNILYLQAELIQLRKDLRELEDANDRSLEPAKASFSRNWYELSSAEETNGSDEQWKLVLLVRAKLKEYNEAVLLWSQISKLPPPNPNDLKNLQEWMRRPAMGNIRLTGNDRNIWAEEKDLISVRSQISDNKVFRILADTLTPLYHASFGRYHKYAPNTVHYSDSAIFRIASFLGVVLASMLPVTAIVVLYRVAVMSTRLGLVGAFTAMFSGCLWFMTDGRLIEVFSATSAASCVFDDGDEGA</sequence>
<keyword evidence="1" id="KW-0472">Membrane</keyword>
<feature type="transmembrane region" description="Helical" evidence="1">
    <location>
        <begin position="227"/>
        <end position="244"/>
    </location>
</feature>
<dbReference type="Pfam" id="PF20237">
    <property type="entry name" value="DUF6594"/>
    <property type="match status" value="1"/>
</dbReference>
<proteinExistence type="predicted"/>
<dbReference type="STRING" id="576137.A0A1L7XZ31"/>
<name>A0A1L7XZ31_9HELO</name>
<keyword evidence="1" id="KW-1133">Transmembrane helix</keyword>
<dbReference type="AlphaFoldDB" id="A0A1L7XZ31"/>
<dbReference type="Proteomes" id="UP000184330">
    <property type="component" value="Unassembled WGS sequence"/>
</dbReference>
<evidence type="ECO:0000259" key="2">
    <source>
        <dbReference type="Pfam" id="PF20237"/>
    </source>
</evidence>
<gene>
    <name evidence="3" type="ORF">PAC_20189</name>
</gene>
<reference evidence="3 4" key="1">
    <citation type="submission" date="2016-03" db="EMBL/GenBank/DDBJ databases">
        <authorList>
            <person name="Ploux O."/>
        </authorList>
    </citation>
    <scope>NUCLEOTIDE SEQUENCE [LARGE SCALE GENOMIC DNA]</scope>
    <source>
        <strain evidence="3 4">UAMH 11012</strain>
    </source>
</reference>
<dbReference type="PANTHER" id="PTHR34502:SF5">
    <property type="entry name" value="DUF6594 DOMAIN-CONTAINING PROTEIN"/>
    <property type="match status" value="1"/>
</dbReference>
<dbReference type="InterPro" id="IPR046529">
    <property type="entry name" value="DUF6594"/>
</dbReference>
<evidence type="ECO:0000313" key="4">
    <source>
        <dbReference type="Proteomes" id="UP000184330"/>
    </source>
</evidence>
<keyword evidence="1" id="KW-0812">Transmembrane</keyword>
<protein>
    <recommendedName>
        <fullName evidence="2">DUF6594 domain-containing protein</fullName>
    </recommendedName>
</protein>
<keyword evidence="4" id="KW-1185">Reference proteome</keyword>
<feature type="transmembrane region" description="Helical" evidence="1">
    <location>
        <begin position="197"/>
        <end position="220"/>
    </location>
</feature>
<feature type="domain" description="DUF6594" evidence="2">
    <location>
        <begin position="4"/>
        <end position="262"/>
    </location>
</feature>
<dbReference type="EMBL" id="FJOG01000139">
    <property type="protein sequence ID" value="CZR70287.1"/>
    <property type="molecule type" value="Genomic_DNA"/>
</dbReference>
<evidence type="ECO:0000256" key="1">
    <source>
        <dbReference type="SAM" id="Phobius"/>
    </source>
</evidence>
<dbReference type="PANTHER" id="PTHR34502">
    <property type="entry name" value="DUF6594 DOMAIN-CONTAINING PROTEIN-RELATED"/>
    <property type="match status" value="1"/>
</dbReference>
<organism evidence="3 4">
    <name type="scientific">Phialocephala subalpina</name>
    <dbReference type="NCBI Taxonomy" id="576137"/>
    <lineage>
        <taxon>Eukaryota</taxon>
        <taxon>Fungi</taxon>
        <taxon>Dikarya</taxon>
        <taxon>Ascomycota</taxon>
        <taxon>Pezizomycotina</taxon>
        <taxon>Leotiomycetes</taxon>
        <taxon>Helotiales</taxon>
        <taxon>Mollisiaceae</taxon>
        <taxon>Phialocephala</taxon>
        <taxon>Phialocephala fortinii species complex</taxon>
    </lineage>
</organism>
<evidence type="ECO:0000313" key="3">
    <source>
        <dbReference type="EMBL" id="CZR70287.1"/>
    </source>
</evidence>